<reference evidence="2 3" key="1">
    <citation type="journal article" date="2018" name="Front. Plant Sci.">
        <title>Red Clover (Trifolium pratense) and Zigzag Clover (T. medium) - A Picture of Genomic Similarities and Differences.</title>
        <authorList>
            <person name="Dluhosova J."/>
            <person name="Istvanek J."/>
            <person name="Nedelnik J."/>
            <person name="Repkova J."/>
        </authorList>
    </citation>
    <scope>NUCLEOTIDE SEQUENCE [LARGE SCALE GENOMIC DNA]</scope>
    <source>
        <strain evidence="3">cv. 10/8</strain>
        <tissue evidence="2">Leaf</tissue>
    </source>
</reference>
<comment type="caution">
    <text evidence="2">The sequence shown here is derived from an EMBL/GenBank/DDBJ whole genome shotgun (WGS) entry which is preliminary data.</text>
</comment>
<proteinExistence type="predicted"/>
<evidence type="ECO:0000313" key="2">
    <source>
        <dbReference type="EMBL" id="MCI15062.1"/>
    </source>
</evidence>
<accession>A0A392PTQ0</accession>
<evidence type="ECO:0000256" key="1">
    <source>
        <dbReference type="SAM" id="Phobius"/>
    </source>
</evidence>
<keyword evidence="1" id="KW-1133">Transmembrane helix</keyword>
<dbReference type="EMBL" id="LXQA010094864">
    <property type="protein sequence ID" value="MCI15062.1"/>
    <property type="molecule type" value="Genomic_DNA"/>
</dbReference>
<organism evidence="2 3">
    <name type="scientific">Trifolium medium</name>
    <dbReference type="NCBI Taxonomy" id="97028"/>
    <lineage>
        <taxon>Eukaryota</taxon>
        <taxon>Viridiplantae</taxon>
        <taxon>Streptophyta</taxon>
        <taxon>Embryophyta</taxon>
        <taxon>Tracheophyta</taxon>
        <taxon>Spermatophyta</taxon>
        <taxon>Magnoliopsida</taxon>
        <taxon>eudicotyledons</taxon>
        <taxon>Gunneridae</taxon>
        <taxon>Pentapetalae</taxon>
        <taxon>rosids</taxon>
        <taxon>fabids</taxon>
        <taxon>Fabales</taxon>
        <taxon>Fabaceae</taxon>
        <taxon>Papilionoideae</taxon>
        <taxon>50 kb inversion clade</taxon>
        <taxon>NPAAA clade</taxon>
        <taxon>Hologalegina</taxon>
        <taxon>IRL clade</taxon>
        <taxon>Trifolieae</taxon>
        <taxon>Trifolium</taxon>
    </lineage>
</organism>
<evidence type="ECO:0000313" key="3">
    <source>
        <dbReference type="Proteomes" id="UP000265520"/>
    </source>
</evidence>
<dbReference type="AlphaFoldDB" id="A0A392PTQ0"/>
<keyword evidence="1" id="KW-0472">Membrane</keyword>
<name>A0A392PTQ0_9FABA</name>
<feature type="transmembrane region" description="Helical" evidence="1">
    <location>
        <begin position="51"/>
        <end position="72"/>
    </location>
</feature>
<keyword evidence="1" id="KW-0812">Transmembrane</keyword>
<sequence length="124" mass="13858">MLFGEIFTNDLVVNCLGMLWASDMLDNLEANIASFPPFFSIEFFIADFKTIIFLLVYLNLFSIPLLASYLSFILDTGGKVVEFLMLGMFAAVTTSIPPFFSIEFFIADFKSIMLCCSSLTLVAN</sequence>
<feature type="transmembrane region" description="Helical" evidence="1">
    <location>
        <begin position="84"/>
        <end position="106"/>
    </location>
</feature>
<protein>
    <submittedName>
        <fullName evidence="2">Uncharacterized protein</fullName>
    </submittedName>
</protein>
<dbReference type="Proteomes" id="UP000265520">
    <property type="component" value="Unassembled WGS sequence"/>
</dbReference>
<keyword evidence="3" id="KW-1185">Reference proteome</keyword>